<accession>A0A821P1F0</accession>
<evidence type="ECO:0000256" key="4">
    <source>
        <dbReference type="ARBA" id="ARBA00034924"/>
    </source>
</evidence>
<dbReference type="Gene3D" id="2.60.120.620">
    <property type="entry name" value="q2cbj1_9rhob like domain"/>
    <property type="match status" value="1"/>
</dbReference>
<dbReference type="OrthoDB" id="2328924at2759"/>
<dbReference type="PANTHER" id="PTHR21308:SF1">
    <property type="entry name" value="PHYTANOYL-COA DIOXYGENASE, PEROXISOMAL"/>
    <property type="match status" value="1"/>
</dbReference>
<evidence type="ECO:0000256" key="2">
    <source>
        <dbReference type="ARBA" id="ARBA00034809"/>
    </source>
</evidence>
<organism evidence="5 6">
    <name type="scientific">Pieris macdunnoughi</name>
    <dbReference type="NCBI Taxonomy" id="345717"/>
    <lineage>
        <taxon>Eukaryota</taxon>
        <taxon>Metazoa</taxon>
        <taxon>Ecdysozoa</taxon>
        <taxon>Arthropoda</taxon>
        <taxon>Hexapoda</taxon>
        <taxon>Insecta</taxon>
        <taxon>Pterygota</taxon>
        <taxon>Neoptera</taxon>
        <taxon>Endopterygota</taxon>
        <taxon>Lepidoptera</taxon>
        <taxon>Glossata</taxon>
        <taxon>Ditrysia</taxon>
        <taxon>Papilionoidea</taxon>
        <taxon>Pieridae</taxon>
        <taxon>Pierinae</taxon>
        <taxon>Pieris</taxon>
    </lineage>
</organism>
<evidence type="ECO:0000313" key="5">
    <source>
        <dbReference type="EMBL" id="CAF4797067.1"/>
    </source>
</evidence>
<dbReference type="EC" id="1.14.11.18" evidence="2"/>
<dbReference type="SUPFAM" id="SSF51197">
    <property type="entry name" value="Clavaminate synthase-like"/>
    <property type="match status" value="1"/>
</dbReference>
<sequence>MGRLSQDQIQFFKDNGYIILKKLVQGKELQRITEEYDNLFHRKNESKMESSWVGSEKNHRASDSPYTVKGIHNLQMHHAVFGRYLYNDNLLDAMEDLMGTPNIALHHTKAHYKPPEKGAAYPMHQDYHYFPYENDTMTAAVLFLDDADVENGTLFVWPGSHKFGPLEDFGPKEGSEFHYVDQKKYPIEKAIPVVVEAGDVIAFSYLMLHGSTPNLSKRPRRMLLAQLYDPHDKPIGGERSQPGKGWVLRGVNLNRDATVARRADDN</sequence>
<dbReference type="InterPro" id="IPR047128">
    <property type="entry name" value="PhyH"/>
</dbReference>
<proteinExistence type="inferred from homology"/>
<dbReference type="AlphaFoldDB" id="A0A821P1F0"/>
<evidence type="ECO:0000256" key="1">
    <source>
        <dbReference type="ARBA" id="ARBA00005830"/>
    </source>
</evidence>
<name>A0A821P1F0_9NEOP</name>
<dbReference type="GO" id="GO:0001561">
    <property type="term" value="P:fatty acid alpha-oxidation"/>
    <property type="evidence" value="ECO:0007669"/>
    <property type="project" value="InterPro"/>
</dbReference>
<evidence type="ECO:0000313" key="6">
    <source>
        <dbReference type="Proteomes" id="UP000663880"/>
    </source>
</evidence>
<reference evidence="5" key="1">
    <citation type="submission" date="2021-02" db="EMBL/GenBank/DDBJ databases">
        <authorList>
            <person name="Steward A R."/>
        </authorList>
    </citation>
    <scope>NUCLEOTIDE SEQUENCE</scope>
</reference>
<protein>
    <recommendedName>
        <fullName evidence="2">phytanoyl-CoA dioxygenase</fullName>
        <ecNumber evidence="2">1.14.11.18</ecNumber>
    </recommendedName>
    <alternativeName>
        <fullName evidence="3">Phytanic acid oxidase</fullName>
    </alternativeName>
    <alternativeName>
        <fullName evidence="4">Phytanoyl-CoA alpha-hydroxylase</fullName>
    </alternativeName>
</protein>
<dbReference type="PANTHER" id="PTHR21308">
    <property type="entry name" value="PHYTANOYL-COA ALPHA-HYDROXYLASE"/>
    <property type="match status" value="1"/>
</dbReference>
<dbReference type="Proteomes" id="UP000663880">
    <property type="component" value="Unassembled WGS sequence"/>
</dbReference>
<comment type="caution">
    <text evidence="5">The sequence shown here is derived from an EMBL/GenBank/DDBJ whole genome shotgun (WGS) entry which is preliminary data.</text>
</comment>
<dbReference type="Pfam" id="PF05721">
    <property type="entry name" value="PhyH"/>
    <property type="match status" value="1"/>
</dbReference>
<evidence type="ECO:0000256" key="3">
    <source>
        <dbReference type="ARBA" id="ARBA00034921"/>
    </source>
</evidence>
<comment type="similarity">
    <text evidence="1">Belongs to the PhyH family.</text>
</comment>
<dbReference type="EMBL" id="CAJOBZ010000005">
    <property type="protein sequence ID" value="CAF4797067.1"/>
    <property type="molecule type" value="Genomic_DNA"/>
</dbReference>
<dbReference type="InterPro" id="IPR008775">
    <property type="entry name" value="Phytyl_CoA_dOase-like"/>
</dbReference>
<dbReference type="GO" id="GO:0048244">
    <property type="term" value="F:phytanoyl-CoA dioxygenase activity"/>
    <property type="evidence" value="ECO:0007669"/>
    <property type="project" value="UniProtKB-EC"/>
</dbReference>
<keyword evidence="6" id="KW-1185">Reference proteome</keyword>
<gene>
    <name evidence="5" type="ORF">PMACD_LOCUS3221</name>
</gene>